<dbReference type="SUPFAM" id="SSF54060">
    <property type="entry name" value="His-Me finger endonucleases"/>
    <property type="match status" value="1"/>
</dbReference>
<feature type="domain" description="HNH nuclease" evidence="1">
    <location>
        <begin position="33"/>
        <end position="74"/>
    </location>
</feature>
<evidence type="ECO:0000259" key="1">
    <source>
        <dbReference type="Pfam" id="PF13392"/>
    </source>
</evidence>
<sequence length="146" mass="16449">MREDCIDHGCKGYGLGYATAWVEKDGRRFTTTKHRKVHYESTGEWPEVVRHECDNPRCINPLHLIGGTQVANMRDCKERGRMGDSRNFGSSNGRCVVTEDVVKSIRQRYVKGSRDDGLPALARCYGISISQVSRIVNNVHHKETGA</sequence>
<keyword evidence="3" id="KW-1185">Reference proteome</keyword>
<dbReference type="GO" id="GO:0004519">
    <property type="term" value="F:endonuclease activity"/>
    <property type="evidence" value="ECO:0007669"/>
    <property type="project" value="InterPro"/>
</dbReference>
<evidence type="ECO:0000313" key="2">
    <source>
        <dbReference type="EMBL" id="ALA46488.1"/>
    </source>
</evidence>
<gene>
    <name evidence="2" type="ORF">BF2512_31</name>
</gene>
<dbReference type="EMBL" id="KT240186">
    <property type="protein sequence ID" value="ALA46488.1"/>
    <property type="molecule type" value="Genomic_DNA"/>
</dbReference>
<proteinExistence type="predicted"/>
<evidence type="ECO:0000313" key="3">
    <source>
        <dbReference type="Proteomes" id="UP000223907"/>
    </source>
</evidence>
<dbReference type="InterPro" id="IPR044930">
    <property type="entry name" value="Homing_endonuclease_His-Me"/>
</dbReference>
<accession>A0A219MH26</accession>
<dbReference type="Pfam" id="PF13392">
    <property type="entry name" value="HNH_3"/>
    <property type="match status" value="1"/>
</dbReference>
<dbReference type="InterPro" id="IPR044925">
    <property type="entry name" value="His-Me_finger_sf"/>
</dbReference>
<name>A0A219MH26_9CAUD</name>
<dbReference type="Gene3D" id="3.90.75.10">
    <property type="entry name" value="Homing Intron 3 (I-ppo) Encoded Endonuclease, Chain A"/>
    <property type="match status" value="1"/>
</dbReference>
<dbReference type="InterPro" id="IPR003615">
    <property type="entry name" value="HNH_nuc"/>
</dbReference>
<dbReference type="Proteomes" id="UP000223907">
    <property type="component" value="Segment"/>
</dbReference>
<protein>
    <recommendedName>
        <fullName evidence="1">HNH nuclease domain-containing protein</fullName>
    </recommendedName>
</protein>
<reference evidence="2 3" key="1">
    <citation type="submission" date="2015-07" db="EMBL/GenBank/DDBJ databases">
        <title>Bateriophages against Dickeya spp. of Phalaenopsis orchids.</title>
        <authorList>
            <person name="Dreo T."/>
            <person name="Naglic T."/>
            <person name="Alic S."/>
            <person name="Peterka M."/>
            <person name="Ravnikar M."/>
        </authorList>
    </citation>
    <scope>NUCLEOTIDE SEQUENCE [LARGE SCALE GENOMIC DNA]</scope>
</reference>
<organism evidence="2 3">
    <name type="scientific">Dickeya phage BF25/12</name>
    <dbReference type="NCBI Taxonomy" id="1698708"/>
    <lineage>
        <taxon>Viruses</taxon>
        <taxon>Duplodnaviria</taxon>
        <taxon>Heunggongvirae</taxon>
        <taxon>Uroviricota</taxon>
        <taxon>Caudoviricetes</taxon>
        <taxon>Autographivirales</taxon>
        <taxon>Autoscriptoviridae</taxon>
        <taxon>Corkvirinae</taxon>
        <taxon>Stompvirus</taxon>
        <taxon>Stompvirus BF2512</taxon>
    </lineage>
</organism>